<dbReference type="GO" id="GO:0005886">
    <property type="term" value="C:plasma membrane"/>
    <property type="evidence" value="ECO:0007669"/>
    <property type="project" value="UniProtKB-SubCell"/>
</dbReference>
<feature type="transmembrane region" description="Helical" evidence="19">
    <location>
        <begin position="55"/>
        <end position="75"/>
    </location>
</feature>
<evidence type="ECO:0000256" key="13">
    <source>
        <dbReference type="ARBA" id="ARBA00022989"/>
    </source>
</evidence>
<dbReference type="KEGG" id="gau:GAU_1771"/>
<feature type="transmembrane region" description="Helical" evidence="19">
    <location>
        <begin position="81"/>
        <end position="101"/>
    </location>
</feature>
<organism evidence="20 21">
    <name type="scientific">Gemmatimonas aurantiaca (strain DSM 14586 / JCM 11422 / NBRC 100505 / T-27)</name>
    <dbReference type="NCBI Taxonomy" id="379066"/>
    <lineage>
        <taxon>Bacteria</taxon>
        <taxon>Pseudomonadati</taxon>
        <taxon>Gemmatimonadota</taxon>
        <taxon>Gemmatimonadia</taxon>
        <taxon>Gemmatimonadales</taxon>
        <taxon>Gemmatimonadaceae</taxon>
        <taxon>Gemmatimonas</taxon>
    </lineage>
</organism>
<dbReference type="PANTHER" id="PTHR46382:SF1">
    <property type="entry name" value="PHOSPHATIDATE CYTIDYLYLTRANSFERASE"/>
    <property type="match status" value="1"/>
</dbReference>
<evidence type="ECO:0000256" key="8">
    <source>
        <dbReference type="ARBA" id="ARBA00022475"/>
    </source>
</evidence>
<dbReference type="EC" id="2.7.7.41" evidence="6 18"/>
<dbReference type="UniPathway" id="UPA00557">
    <property type="reaction ID" value="UER00614"/>
</dbReference>
<evidence type="ECO:0000256" key="17">
    <source>
        <dbReference type="ARBA" id="ARBA00023264"/>
    </source>
</evidence>
<accession>C1A3Y8</accession>
<evidence type="ECO:0000313" key="20">
    <source>
        <dbReference type="EMBL" id="BAH38813.1"/>
    </source>
</evidence>
<dbReference type="PROSITE" id="PS01315">
    <property type="entry name" value="CDS"/>
    <property type="match status" value="1"/>
</dbReference>
<comment type="similarity">
    <text evidence="5 18">Belongs to the CDS family.</text>
</comment>
<feature type="transmembrane region" description="Helical" evidence="19">
    <location>
        <begin position="184"/>
        <end position="206"/>
    </location>
</feature>
<keyword evidence="9" id="KW-0444">Lipid biosynthesis</keyword>
<comment type="pathway">
    <text evidence="4">Lipid metabolism.</text>
</comment>
<sequence>MNELARRVIVALIGAPLAIGLIWIGDAALATLLSAMAAIGAWEFYRIAREGGGTPMGAIGITLSALIPLAVHARYLGVADLPIAVIVPMLAIGLLAASIWMRGVQGKPLEATSSTLFGALYTGGTLSFAYALRYHNYAVGDLAGALVVIVPVVLTWASDTGAYFSGRLIGGRKLMPSVSPGKTIAGAIGAVVTTVVVAYALMQWLLVPHAQLAFTTLGVVTFGVLISVTAQIGDLAESLLKREAGVKDSGTLFPGHGGVLDRLDSLFFVLPTAYVLYDWLLIPAPGLR</sequence>
<evidence type="ECO:0000256" key="11">
    <source>
        <dbReference type="ARBA" id="ARBA00022692"/>
    </source>
</evidence>
<dbReference type="OrthoDB" id="9799199at2"/>
<evidence type="ECO:0000256" key="6">
    <source>
        <dbReference type="ARBA" id="ARBA00012487"/>
    </source>
</evidence>
<name>C1A3Y8_GEMAT</name>
<dbReference type="InterPro" id="IPR000374">
    <property type="entry name" value="PC_trans"/>
</dbReference>
<evidence type="ECO:0000256" key="7">
    <source>
        <dbReference type="ARBA" id="ARBA00019373"/>
    </source>
</evidence>
<evidence type="ECO:0000256" key="16">
    <source>
        <dbReference type="ARBA" id="ARBA00023209"/>
    </source>
</evidence>
<feature type="transmembrane region" description="Helical" evidence="19">
    <location>
        <begin position="113"/>
        <end position="132"/>
    </location>
</feature>
<keyword evidence="15 19" id="KW-0472">Membrane</keyword>
<dbReference type="RefSeq" id="WP_012683260.1">
    <property type="nucleotide sequence ID" value="NC_012489.1"/>
</dbReference>
<dbReference type="GO" id="GO:0004605">
    <property type="term" value="F:phosphatidate cytidylyltransferase activity"/>
    <property type="evidence" value="ECO:0007669"/>
    <property type="project" value="UniProtKB-EC"/>
</dbReference>
<evidence type="ECO:0000256" key="12">
    <source>
        <dbReference type="ARBA" id="ARBA00022695"/>
    </source>
</evidence>
<keyword evidence="17" id="KW-1208">Phospholipid metabolism</keyword>
<evidence type="ECO:0000256" key="1">
    <source>
        <dbReference type="ARBA" id="ARBA00001698"/>
    </source>
</evidence>
<evidence type="ECO:0000256" key="3">
    <source>
        <dbReference type="ARBA" id="ARBA00005119"/>
    </source>
</evidence>
<evidence type="ECO:0000256" key="18">
    <source>
        <dbReference type="RuleBase" id="RU003938"/>
    </source>
</evidence>
<evidence type="ECO:0000313" key="21">
    <source>
        <dbReference type="Proteomes" id="UP000002209"/>
    </source>
</evidence>
<dbReference type="STRING" id="379066.GAU_1771"/>
<proteinExistence type="inferred from homology"/>
<evidence type="ECO:0000256" key="10">
    <source>
        <dbReference type="ARBA" id="ARBA00022679"/>
    </source>
</evidence>
<evidence type="ECO:0000256" key="4">
    <source>
        <dbReference type="ARBA" id="ARBA00005189"/>
    </source>
</evidence>
<comment type="catalytic activity">
    <reaction evidence="1 18">
        <text>a 1,2-diacyl-sn-glycero-3-phosphate + CTP + H(+) = a CDP-1,2-diacyl-sn-glycerol + diphosphate</text>
        <dbReference type="Rhea" id="RHEA:16229"/>
        <dbReference type="ChEBI" id="CHEBI:15378"/>
        <dbReference type="ChEBI" id="CHEBI:33019"/>
        <dbReference type="ChEBI" id="CHEBI:37563"/>
        <dbReference type="ChEBI" id="CHEBI:58332"/>
        <dbReference type="ChEBI" id="CHEBI:58608"/>
        <dbReference type="EC" id="2.7.7.41"/>
    </reaction>
</comment>
<keyword evidence="11 18" id="KW-0812">Transmembrane</keyword>
<protein>
    <recommendedName>
        <fullName evidence="7 18">Phosphatidate cytidylyltransferase</fullName>
        <ecNumber evidence="6 18">2.7.7.41</ecNumber>
    </recommendedName>
</protein>
<dbReference type="PANTHER" id="PTHR46382">
    <property type="entry name" value="PHOSPHATIDATE CYTIDYLYLTRANSFERASE"/>
    <property type="match status" value="1"/>
</dbReference>
<gene>
    <name evidence="20" type="primary">cdsA</name>
    <name evidence="20" type="ordered locus">GAU_1771</name>
</gene>
<comment type="subcellular location">
    <subcellularLocation>
        <location evidence="2">Cell membrane</location>
        <topology evidence="2">Multi-pass membrane protein</topology>
    </subcellularLocation>
</comment>
<dbReference type="GO" id="GO:0016024">
    <property type="term" value="P:CDP-diacylglycerol biosynthetic process"/>
    <property type="evidence" value="ECO:0007669"/>
    <property type="project" value="UniProtKB-UniPathway"/>
</dbReference>
<evidence type="ECO:0000256" key="5">
    <source>
        <dbReference type="ARBA" id="ARBA00010185"/>
    </source>
</evidence>
<evidence type="ECO:0000256" key="2">
    <source>
        <dbReference type="ARBA" id="ARBA00004651"/>
    </source>
</evidence>
<feature type="transmembrane region" description="Helical" evidence="19">
    <location>
        <begin position="30"/>
        <end position="48"/>
    </location>
</feature>
<comment type="pathway">
    <text evidence="3 18">Phospholipid metabolism; CDP-diacylglycerol biosynthesis; CDP-diacylglycerol from sn-glycerol 3-phosphate: step 3/3.</text>
</comment>
<keyword evidence="13 19" id="KW-1133">Transmembrane helix</keyword>
<dbReference type="AlphaFoldDB" id="C1A3Y8"/>
<evidence type="ECO:0000256" key="14">
    <source>
        <dbReference type="ARBA" id="ARBA00023098"/>
    </source>
</evidence>
<feature type="transmembrane region" description="Helical" evidence="19">
    <location>
        <begin position="144"/>
        <end position="164"/>
    </location>
</feature>
<keyword evidence="12 18" id="KW-0548">Nucleotidyltransferase</keyword>
<dbReference type="Pfam" id="PF01148">
    <property type="entry name" value="CTP_transf_1"/>
    <property type="match status" value="1"/>
</dbReference>
<dbReference type="HOGENOM" id="CLU_037294_3_1_0"/>
<dbReference type="eggNOG" id="COG4589">
    <property type="taxonomic scope" value="Bacteria"/>
</dbReference>
<reference evidence="21" key="1">
    <citation type="submission" date="2006-03" db="EMBL/GenBank/DDBJ databases">
        <title>Complete genome sequence of Gemmatimonas aurantiaca T-27 that represents a novel phylum Gemmatimonadetes.</title>
        <authorList>
            <person name="Takasaki K."/>
            <person name="Ichikawa N."/>
            <person name="Miura H."/>
            <person name="Matsushita S."/>
            <person name="Watanabe Y."/>
            <person name="Oguchi A."/>
            <person name="Ankai A."/>
            <person name="Yashiro I."/>
            <person name="Takahashi M."/>
            <person name="Terui Y."/>
            <person name="Fukui S."/>
            <person name="Yokoyama H."/>
            <person name="Tanikawa S."/>
            <person name="Hanada S."/>
            <person name="Kamagata Y."/>
            <person name="Fujita N."/>
        </authorList>
    </citation>
    <scope>NUCLEOTIDE SEQUENCE [LARGE SCALE GENOMIC DNA]</scope>
    <source>
        <strain evidence="21">T-27 / DSM 14586 / JCM 11422 / NBRC 100505</strain>
    </source>
</reference>
<keyword evidence="14" id="KW-0443">Lipid metabolism</keyword>
<keyword evidence="16" id="KW-0594">Phospholipid biosynthesis</keyword>
<evidence type="ECO:0000256" key="19">
    <source>
        <dbReference type="SAM" id="Phobius"/>
    </source>
</evidence>
<feature type="transmembrane region" description="Helical" evidence="19">
    <location>
        <begin position="212"/>
        <end position="232"/>
    </location>
</feature>
<keyword evidence="21" id="KW-1185">Reference proteome</keyword>
<keyword evidence="8" id="KW-1003">Cell membrane</keyword>
<feature type="transmembrane region" description="Helical" evidence="19">
    <location>
        <begin position="7"/>
        <end position="24"/>
    </location>
</feature>
<evidence type="ECO:0000256" key="15">
    <source>
        <dbReference type="ARBA" id="ARBA00023136"/>
    </source>
</evidence>
<keyword evidence="10 18" id="KW-0808">Transferase</keyword>
<dbReference type="Proteomes" id="UP000002209">
    <property type="component" value="Chromosome"/>
</dbReference>
<evidence type="ECO:0000256" key="9">
    <source>
        <dbReference type="ARBA" id="ARBA00022516"/>
    </source>
</evidence>
<dbReference type="EMBL" id="AP009153">
    <property type="protein sequence ID" value="BAH38813.1"/>
    <property type="molecule type" value="Genomic_DNA"/>
</dbReference>